<feature type="compositionally biased region" description="Low complexity" evidence="5">
    <location>
        <begin position="426"/>
        <end position="452"/>
    </location>
</feature>
<feature type="compositionally biased region" description="Basic and acidic residues" evidence="5">
    <location>
        <begin position="392"/>
        <end position="405"/>
    </location>
</feature>
<reference evidence="7 8" key="1">
    <citation type="journal article" date="2011" name="PLoS Genet.">
        <title>Finished genome of the fungal wheat pathogen Mycosphaerella graminicola reveals dispensome structure, chromosome plasticity, and stealth pathogenesis.</title>
        <authorList>
            <person name="Goodwin S.B."/>
            <person name="Ben M'barek S."/>
            <person name="Dhillon B."/>
            <person name="Wittenberg A.H.J."/>
            <person name="Crane C.F."/>
            <person name="Hane J.K."/>
            <person name="Foster A.J."/>
            <person name="Van der Lee T.A.J."/>
            <person name="Grimwood J."/>
            <person name="Aerts A."/>
            <person name="Antoniw J."/>
            <person name="Bailey A."/>
            <person name="Bluhm B."/>
            <person name="Bowler J."/>
            <person name="Bristow J."/>
            <person name="van der Burgt A."/>
            <person name="Canto-Canche B."/>
            <person name="Churchill A.C.L."/>
            <person name="Conde-Ferraez L."/>
            <person name="Cools H.J."/>
            <person name="Coutinho P.M."/>
            <person name="Csukai M."/>
            <person name="Dehal P."/>
            <person name="De Wit P."/>
            <person name="Donzelli B."/>
            <person name="van de Geest H.C."/>
            <person name="van Ham R.C.H.J."/>
            <person name="Hammond-Kosack K.E."/>
            <person name="Henrissat B."/>
            <person name="Kilian A."/>
            <person name="Kobayashi A.K."/>
            <person name="Koopmann E."/>
            <person name="Kourmpetis Y."/>
            <person name="Kuzniar A."/>
            <person name="Lindquist E."/>
            <person name="Lombard V."/>
            <person name="Maliepaard C."/>
            <person name="Martins N."/>
            <person name="Mehrabi R."/>
            <person name="Nap J.P.H."/>
            <person name="Ponomarenko A."/>
            <person name="Rudd J.J."/>
            <person name="Salamov A."/>
            <person name="Schmutz J."/>
            <person name="Schouten H.J."/>
            <person name="Shapiro H."/>
            <person name="Stergiopoulos I."/>
            <person name="Torriani S.F.F."/>
            <person name="Tu H."/>
            <person name="de Vries R.P."/>
            <person name="Waalwijk C."/>
            <person name="Ware S.B."/>
            <person name="Wiebenga A."/>
            <person name="Zwiers L.-H."/>
            <person name="Oliver R.P."/>
            <person name="Grigoriev I.V."/>
            <person name="Kema G.H.J."/>
        </authorList>
    </citation>
    <scope>NUCLEOTIDE SEQUENCE [LARGE SCALE GENOMIC DNA]</scope>
    <source>
        <strain evidence="8">CBS 115943 / IPO323</strain>
    </source>
</reference>
<feature type="compositionally biased region" description="Polar residues" evidence="5">
    <location>
        <begin position="144"/>
        <end position="154"/>
    </location>
</feature>
<dbReference type="PROSITE" id="PS50023">
    <property type="entry name" value="LIM_DOMAIN_2"/>
    <property type="match status" value="2"/>
</dbReference>
<dbReference type="Gene3D" id="2.10.110.10">
    <property type="entry name" value="Cysteine Rich Protein"/>
    <property type="match status" value="2"/>
</dbReference>
<gene>
    <name evidence="7" type="ORF">MYCGRDRAFT_107138</name>
</gene>
<feature type="region of interest" description="Disordered" evidence="5">
    <location>
        <begin position="381"/>
        <end position="615"/>
    </location>
</feature>
<dbReference type="Pfam" id="PF00412">
    <property type="entry name" value="LIM"/>
    <property type="match status" value="2"/>
</dbReference>
<dbReference type="GeneID" id="13402993"/>
<keyword evidence="1 4" id="KW-0479">Metal-binding</keyword>
<feature type="region of interest" description="Disordered" evidence="5">
    <location>
        <begin position="741"/>
        <end position="762"/>
    </location>
</feature>
<dbReference type="eggNOG" id="KOG1703">
    <property type="taxonomic scope" value="Eukaryota"/>
</dbReference>
<evidence type="ECO:0000256" key="4">
    <source>
        <dbReference type="PROSITE-ProRule" id="PRU00125"/>
    </source>
</evidence>
<evidence type="ECO:0000259" key="6">
    <source>
        <dbReference type="PROSITE" id="PS50023"/>
    </source>
</evidence>
<dbReference type="PANTHER" id="PTHR24210:SF14">
    <property type="entry name" value="LIM ZINC-BINDING DOMAIN-CONTAINING PROTEIN"/>
    <property type="match status" value="1"/>
</dbReference>
<dbReference type="CDD" id="cd09397">
    <property type="entry name" value="LIM1_UF1"/>
    <property type="match status" value="1"/>
</dbReference>
<dbReference type="PANTHER" id="PTHR24210">
    <property type="entry name" value="LIM DOMAIN-CONTAINING PROTEIN"/>
    <property type="match status" value="1"/>
</dbReference>
<feature type="compositionally biased region" description="Polar residues" evidence="5">
    <location>
        <begin position="743"/>
        <end position="752"/>
    </location>
</feature>
<dbReference type="AlphaFoldDB" id="F9WWI0"/>
<feature type="region of interest" description="Disordered" evidence="5">
    <location>
        <begin position="116"/>
        <end position="207"/>
    </location>
</feature>
<evidence type="ECO:0000256" key="1">
    <source>
        <dbReference type="ARBA" id="ARBA00022723"/>
    </source>
</evidence>
<dbReference type="SMART" id="SM00132">
    <property type="entry name" value="LIM"/>
    <property type="match status" value="2"/>
</dbReference>
<feature type="domain" description="LIM zinc-binding" evidence="6">
    <location>
        <begin position="611"/>
        <end position="674"/>
    </location>
</feature>
<evidence type="ECO:0000256" key="5">
    <source>
        <dbReference type="SAM" id="MobiDB-lite"/>
    </source>
</evidence>
<keyword evidence="3 4" id="KW-0440">LIM domain</keyword>
<keyword evidence="8" id="KW-1185">Reference proteome</keyword>
<feature type="compositionally biased region" description="Polar residues" evidence="5">
    <location>
        <begin position="252"/>
        <end position="261"/>
    </location>
</feature>
<evidence type="ECO:0000256" key="3">
    <source>
        <dbReference type="ARBA" id="ARBA00023038"/>
    </source>
</evidence>
<dbReference type="GO" id="GO:0046872">
    <property type="term" value="F:metal ion binding"/>
    <property type="evidence" value="ECO:0007669"/>
    <property type="project" value="UniProtKB-KW"/>
</dbReference>
<feature type="compositionally biased region" description="Low complexity" evidence="5">
    <location>
        <begin position="178"/>
        <end position="193"/>
    </location>
</feature>
<dbReference type="InParanoid" id="F9WWI0"/>
<dbReference type="InterPro" id="IPR017351">
    <property type="entry name" value="PINCH-1-4-like"/>
</dbReference>
<feature type="domain" description="LIM zinc-binding" evidence="6">
    <location>
        <begin position="675"/>
        <end position="740"/>
    </location>
</feature>
<dbReference type="EMBL" id="CM001196">
    <property type="protein sequence ID" value="EGP92398.1"/>
    <property type="molecule type" value="Genomic_DNA"/>
</dbReference>
<dbReference type="KEGG" id="ztr:MYCGRDRAFT_107138"/>
<feature type="compositionally biased region" description="Polar residues" evidence="5">
    <location>
        <begin position="522"/>
        <end position="553"/>
    </location>
</feature>
<dbReference type="Proteomes" id="UP000008062">
    <property type="component" value="Chromosome 1"/>
</dbReference>
<keyword evidence="2 4" id="KW-0862">Zinc</keyword>
<dbReference type="InterPro" id="IPR001781">
    <property type="entry name" value="Znf_LIM"/>
</dbReference>
<dbReference type="RefSeq" id="XP_003857422.1">
    <property type="nucleotide sequence ID" value="XM_003857374.1"/>
</dbReference>
<dbReference type="GO" id="GO:0030695">
    <property type="term" value="F:GTPase regulator activity"/>
    <property type="evidence" value="ECO:0007669"/>
    <property type="project" value="UniProtKB-ARBA"/>
</dbReference>
<dbReference type="FunFam" id="2.10.110.10:FF:000105">
    <property type="entry name" value="Similar to LIM domain-containing protein"/>
    <property type="match status" value="1"/>
</dbReference>
<accession>F9WWI0</accession>
<dbReference type="CDD" id="cd08368">
    <property type="entry name" value="LIM"/>
    <property type="match status" value="1"/>
</dbReference>
<dbReference type="SUPFAM" id="SSF57716">
    <property type="entry name" value="Glucocorticoid receptor-like (DNA-binding domain)"/>
    <property type="match status" value="1"/>
</dbReference>
<protein>
    <recommendedName>
        <fullName evidence="6">LIM zinc-binding domain-containing protein</fullName>
    </recommendedName>
</protein>
<evidence type="ECO:0000256" key="2">
    <source>
        <dbReference type="ARBA" id="ARBA00022833"/>
    </source>
</evidence>
<feature type="region of interest" description="Disordered" evidence="5">
    <location>
        <begin position="244"/>
        <end position="330"/>
    </location>
</feature>
<dbReference type="STRING" id="336722.F9WWI0"/>
<feature type="compositionally biased region" description="Basic and acidic residues" evidence="5">
    <location>
        <begin position="277"/>
        <end position="287"/>
    </location>
</feature>
<dbReference type="HOGENOM" id="CLU_014492_1_0_1"/>
<sequence>MALAVGSSVQGDRPVSILPSITCSGCGAEIAIAAMGDHICTPGPASPPAPTRSKSRTFSMSSLKLRKLSISGRAPTVIHPPMPQSDIIPPTTTTTSRKQARLLPLNIDSEAANRLGGISAPTIPTPMSARYESRAGDRPVPGRSATTPMLSQYDNRPPSPPYSSNLDCAFPPFPTSTPTPTGRSSPSSGRMTPIGGDRAPSRSASRLDQCQTLEPGPYDMQPKSPGFQAGENVLQKLNSLQSGPFDAVRRQGSGSSKASGTDSEKRLNTPLQSSDDTMEKSTNDKKTPPPRPARTSEDVLSPEDLDELSTGPLSFIAPVPTPEQAEQHVPEDVPQEFFNEPEEFLDEPSPIETLTEVRYEAPLRFPKRKESLAANVIPEFSMPRIELSSPRDANKNGEQMDHSMEESPPAPEPTQETRYYKAHTPSESGSSATSTQHSGSSVASPPSSAASSMGTFSPLNFDLPEFADDENMHVSGLKVRNPIKPGLRAEMPARPRSPKNSPPRDAPTSNSSPREWPPRAAGTSNTSQEFPMDQRSQQSSTYERFQPLATTKSPLPPHLALSSTTSAGELSPALSPSPEFGTFGDSIPRTPSPAPTHTAGQQPSRPRTRKPNCRGCGQMIEGKSVKAADGRLTGRWHKACFVCRSCQEPFVTADFYVINNEPYCEHHYHEQNGSLCHGCNRGIEGQYLETTSSTRYGTTDRKYHPRCFTCSDCRQVLVDDYFEIQSKVYCERHALYAMRSQHRQQGPPTTGTALGPYGQSDRRQLMAERRTTRLINPMMA</sequence>
<dbReference type="OrthoDB" id="1112565at2759"/>
<evidence type="ECO:0000313" key="8">
    <source>
        <dbReference type="Proteomes" id="UP000008062"/>
    </source>
</evidence>
<proteinExistence type="predicted"/>
<name>F9WWI0_ZYMTI</name>
<dbReference type="OMA" id="CHRGIEG"/>
<dbReference type="VEuPathDB" id="FungiDB:ZTRI_1.857"/>
<evidence type="ECO:0000313" key="7">
    <source>
        <dbReference type="EMBL" id="EGP92398.1"/>
    </source>
</evidence>
<organism evidence="7 8">
    <name type="scientific">Zymoseptoria tritici (strain CBS 115943 / IPO323)</name>
    <name type="common">Speckled leaf blotch fungus</name>
    <name type="synonym">Septoria tritici</name>
    <dbReference type="NCBI Taxonomy" id="336722"/>
    <lineage>
        <taxon>Eukaryota</taxon>
        <taxon>Fungi</taxon>
        <taxon>Dikarya</taxon>
        <taxon>Ascomycota</taxon>
        <taxon>Pezizomycotina</taxon>
        <taxon>Dothideomycetes</taxon>
        <taxon>Dothideomycetidae</taxon>
        <taxon>Mycosphaerellales</taxon>
        <taxon>Mycosphaerellaceae</taxon>
        <taxon>Zymoseptoria</taxon>
    </lineage>
</organism>